<dbReference type="InterPro" id="IPR006683">
    <property type="entry name" value="Thioestr_dom"/>
</dbReference>
<dbReference type="CDD" id="cd03442">
    <property type="entry name" value="BFIT_BACH"/>
    <property type="match status" value="2"/>
</dbReference>
<name>A0A9P8A2Z3_MORAP</name>
<proteinExistence type="predicted"/>
<evidence type="ECO:0000256" key="3">
    <source>
        <dbReference type="SAM" id="MobiDB-lite"/>
    </source>
</evidence>
<evidence type="ECO:0000256" key="1">
    <source>
        <dbReference type="ARBA" id="ARBA00022801"/>
    </source>
</evidence>
<dbReference type="GO" id="GO:0006637">
    <property type="term" value="P:acyl-CoA metabolic process"/>
    <property type="evidence" value="ECO:0007669"/>
    <property type="project" value="TreeGrafter"/>
</dbReference>
<evidence type="ECO:0000313" key="6">
    <source>
        <dbReference type="Proteomes" id="UP000717515"/>
    </source>
</evidence>
<dbReference type="GO" id="GO:0052816">
    <property type="term" value="F:long-chain fatty acyl-CoA hydrolase activity"/>
    <property type="evidence" value="ECO:0007669"/>
    <property type="project" value="TreeGrafter"/>
</dbReference>
<dbReference type="InterPro" id="IPR029069">
    <property type="entry name" value="HotDog_dom_sf"/>
</dbReference>
<feature type="compositionally biased region" description="Basic and acidic residues" evidence="3">
    <location>
        <begin position="446"/>
        <end position="455"/>
    </location>
</feature>
<reference evidence="5" key="1">
    <citation type="submission" date="2021-07" db="EMBL/GenBank/DDBJ databases">
        <title>Draft genome of Mortierella alpina, strain LL118, isolated from an aspen leaf litter sample.</title>
        <authorList>
            <person name="Yang S."/>
            <person name="Vinatzer B.A."/>
        </authorList>
    </citation>
    <scope>NUCLEOTIDE SEQUENCE</scope>
    <source>
        <strain evidence="5">LL118</strain>
    </source>
</reference>
<dbReference type="Pfam" id="PF03061">
    <property type="entry name" value="4HBT"/>
    <property type="match status" value="2"/>
</dbReference>
<feature type="coiled-coil region" evidence="2">
    <location>
        <begin position="239"/>
        <end position="268"/>
    </location>
</feature>
<dbReference type="PANTHER" id="PTHR11049:SF16">
    <property type="entry name" value="PROTEIN VDLD"/>
    <property type="match status" value="1"/>
</dbReference>
<evidence type="ECO:0000259" key="4">
    <source>
        <dbReference type="PROSITE" id="PS51770"/>
    </source>
</evidence>
<evidence type="ECO:0000256" key="2">
    <source>
        <dbReference type="SAM" id="Coils"/>
    </source>
</evidence>
<comment type="caution">
    <text evidence="5">The sequence shown here is derived from an EMBL/GenBank/DDBJ whole genome shotgun (WGS) entry which is preliminary data.</text>
</comment>
<dbReference type="Proteomes" id="UP000717515">
    <property type="component" value="Unassembled WGS sequence"/>
</dbReference>
<feature type="compositionally biased region" description="Basic and acidic residues" evidence="3">
    <location>
        <begin position="464"/>
        <end position="480"/>
    </location>
</feature>
<protein>
    <recommendedName>
        <fullName evidence="4">HotDog ACOT-type domain-containing protein</fullName>
    </recommendedName>
</protein>
<feature type="compositionally biased region" description="Low complexity" evidence="3">
    <location>
        <begin position="199"/>
        <end position="220"/>
    </location>
</feature>
<feature type="domain" description="HotDog ACOT-type" evidence="4">
    <location>
        <begin position="40"/>
        <end position="152"/>
    </location>
</feature>
<feature type="region of interest" description="Disordered" evidence="3">
    <location>
        <begin position="430"/>
        <end position="487"/>
    </location>
</feature>
<feature type="domain" description="HotDog ACOT-type" evidence="4">
    <location>
        <begin position="299"/>
        <end position="409"/>
    </location>
</feature>
<dbReference type="InterPro" id="IPR033120">
    <property type="entry name" value="HOTDOG_ACOT"/>
</dbReference>
<accession>A0A9P8A2Z3</accession>
<dbReference type="SUPFAM" id="SSF54637">
    <property type="entry name" value="Thioesterase/thiol ester dehydrase-isomerase"/>
    <property type="match status" value="2"/>
</dbReference>
<dbReference type="Gene3D" id="3.10.129.10">
    <property type="entry name" value="Hotdog Thioesterase"/>
    <property type="match status" value="2"/>
</dbReference>
<dbReference type="InterPro" id="IPR040170">
    <property type="entry name" value="Cytosol_ACT"/>
</dbReference>
<sequence>MESIAAFFKQLARSAGHPAEDPYHGAQDNRMLWQPEIPLSKEPVTMTELVLPSHCDGRGFCLGGTVLSWIDIAAGIAAKKHGVYPAVTRSVDAVHFLGPITTKNIVILQASVNRAWKTSMEVGVRVMTEDLLSADRYYCCHAYLTFVALPQAPLTTLKSGPPLVPSQRHHQQQQEQQQQEEAEAARAALINSPAARRYSFSLPSSKSGSKSGGQNQQQMSIQLPAIEPVSLVETERYKMAQSRREARLQQASEENEEEEQRLLSDVRDQMRRWNVSHTKNPKFKKDGGDGGDNQRVEIQATFAESAQLVLPQHANSLSITFGGQVMKWMESIAAVSASRFARVPIVTASIDSLQFHRKTMIGKTNELSFHTGKYSSGPFMTARCPENLITGKQTFTNEAFFSMVALQPAPSLQPIKSQLPLLVPGSDMERALSEAGEKRRLRRLSQRRELAEREMQGMATAPKDANHDPRDHDTPEDGRAAQDVAGL</sequence>
<dbReference type="PANTHER" id="PTHR11049">
    <property type="entry name" value="ACYL COENZYME A THIOESTER HYDROLASE"/>
    <property type="match status" value="1"/>
</dbReference>
<gene>
    <name evidence="5" type="ORF">KVV02_002552</name>
</gene>
<feature type="region of interest" description="Disordered" evidence="3">
    <location>
        <begin position="158"/>
        <end position="185"/>
    </location>
</feature>
<organism evidence="5 6">
    <name type="scientific">Mortierella alpina</name>
    <name type="common">Oleaginous fungus</name>
    <name type="synonym">Mortierella renispora</name>
    <dbReference type="NCBI Taxonomy" id="64518"/>
    <lineage>
        <taxon>Eukaryota</taxon>
        <taxon>Fungi</taxon>
        <taxon>Fungi incertae sedis</taxon>
        <taxon>Mucoromycota</taxon>
        <taxon>Mortierellomycotina</taxon>
        <taxon>Mortierellomycetes</taxon>
        <taxon>Mortierellales</taxon>
        <taxon>Mortierellaceae</taxon>
        <taxon>Mortierella</taxon>
    </lineage>
</organism>
<feature type="region of interest" description="Disordered" evidence="3">
    <location>
        <begin position="199"/>
        <end position="225"/>
    </location>
</feature>
<dbReference type="PROSITE" id="PS51770">
    <property type="entry name" value="HOTDOG_ACOT"/>
    <property type="match status" value="2"/>
</dbReference>
<dbReference type="GO" id="GO:0005829">
    <property type="term" value="C:cytosol"/>
    <property type="evidence" value="ECO:0007669"/>
    <property type="project" value="TreeGrafter"/>
</dbReference>
<dbReference type="EMBL" id="JAIFTL010000103">
    <property type="protein sequence ID" value="KAG9323402.1"/>
    <property type="molecule type" value="Genomic_DNA"/>
</dbReference>
<keyword evidence="1" id="KW-0378">Hydrolase</keyword>
<dbReference type="AlphaFoldDB" id="A0A9P8A2Z3"/>
<evidence type="ECO:0000313" key="5">
    <source>
        <dbReference type="EMBL" id="KAG9323402.1"/>
    </source>
</evidence>
<keyword evidence="2" id="KW-0175">Coiled coil</keyword>